<evidence type="ECO:0000313" key="7">
    <source>
        <dbReference type="EMBL" id="RCW74801.1"/>
    </source>
</evidence>
<dbReference type="RefSeq" id="WP_114351917.1">
    <property type="nucleotide sequence ID" value="NZ_QPJJ01000003.1"/>
</dbReference>
<gene>
    <name evidence="7" type="ORF">DFR57_10397</name>
</gene>
<comment type="caution">
    <text evidence="7">The sequence shown here is derived from an EMBL/GenBank/DDBJ whole genome shotgun (WGS) entry which is preliminary data.</text>
</comment>
<dbReference type="EC" id="2.7.1.121" evidence="3"/>
<dbReference type="SUPFAM" id="SSF53062">
    <property type="entry name" value="PTS system fructose IIA component-like"/>
    <property type="match status" value="1"/>
</dbReference>
<organism evidence="7 8">
    <name type="scientific">Saliterribacillus persicus</name>
    <dbReference type="NCBI Taxonomy" id="930114"/>
    <lineage>
        <taxon>Bacteria</taxon>
        <taxon>Bacillati</taxon>
        <taxon>Bacillota</taxon>
        <taxon>Bacilli</taxon>
        <taxon>Bacillales</taxon>
        <taxon>Bacillaceae</taxon>
        <taxon>Saliterribacillus</taxon>
    </lineage>
</organism>
<keyword evidence="8" id="KW-1185">Reference proteome</keyword>
<dbReference type="NCBIfam" id="TIGR02364">
    <property type="entry name" value="dha_pts"/>
    <property type="match status" value="1"/>
</dbReference>
<evidence type="ECO:0000256" key="1">
    <source>
        <dbReference type="ARBA" id="ARBA00001113"/>
    </source>
</evidence>
<dbReference type="InterPro" id="IPR004701">
    <property type="entry name" value="PTS_EIIA_man-typ"/>
</dbReference>
<keyword evidence="7" id="KW-0418">Kinase</keyword>
<dbReference type="InterPro" id="IPR039643">
    <property type="entry name" value="DhaM"/>
</dbReference>
<proteinExistence type="predicted"/>
<evidence type="ECO:0000259" key="6">
    <source>
        <dbReference type="PROSITE" id="PS51096"/>
    </source>
</evidence>
<dbReference type="InterPro" id="IPR012844">
    <property type="entry name" value="DhaM_N"/>
</dbReference>
<dbReference type="Gene3D" id="3.40.50.510">
    <property type="entry name" value="Phosphotransferase system, mannose-type IIA component"/>
    <property type="match status" value="1"/>
</dbReference>
<sequence>MEYVGVVIISHSSKLAEGLLELIRQVIKDVPVATAGGTEDGEIGTSMEKIHEAISSVMSEKGVIALYDLGSARMNAEMAVEFNQLENVTIANGIPLVEGSYVAAVESSIGKSREEIEEAIQKVKQMEI</sequence>
<dbReference type="Pfam" id="PF03610">
    <property type="entry name" value="EIIA-man"/>
    <property type="match status" value="1"/>
</dbReference>
<name>A0A368Y3F0_9BACI</name>
<dbReference type="PANTHER" id="PTHR38594">
    <property type="entry name" value="PEP-DEPENDENT DIHYDROXYACETONE KINASE, PHOSPHORYL DONOR SUBUNIT DHAM"/>
    <property type="match status" value="1"/>
</dbReference>
<evidence type="ECO:0000256" key="4">
    <source>
        <dbReference type="ARBA" id="ARBA00022679"/>
    </source>
</evidence>
<dbReference type="InterPro" id="IPR036662">
    <property type="entry name" value="PTS_EIIA_man-typ_sf"/>
</dbReference>
<dbReference type="GO" id="GO:0019563">
    <property type="term" value="P:glycerol catabolic process"/>
    <property type="evidence" value="ECO:0007669"/>
    <property type="project" value="InterPro"/>
</dbReference>
<reference evidence="7 8" key="1">
    <citation type="submission" date="2018-07" db="EMBL/GenBank/DDBJ databases">
        <title>Genomic Encyclopedia of Type Strains, Phase IV (KMG-IV): sequencing the most valuable type-strain genomes for metagenomic binning, comparative biology and taxonomic classification.</title>
        <authorList>
            <person name="Goeker M."/>
        </authorList>
    </citation>
    <scope>NUCLEOTIDE SEQUENCE [LARGE SCALE GENOMIC DNA]</scope>
    <source>
        <strain evidence="7 8">DSM 27696</strain>
    </source>
</reference>
<dbReference type="GO" id="GO:0047324">
    <property type="term" value="F:phosphoenolpyruvate-glycerone phosphotransferase activity"/>
    <property type="evidence" value="ECO:0007669"/>
    <property type="project" value="UniProtKB-EC"/>
</dbReference>
<dbReference type="OrthoDB" id="7065393at2"/>
<comment type="function">
    <text evidence="2">Component of the dihydroxyacetone kinase complex, which is responsible for the phosphoenolpyruvate (PEP)-dependent phosphorylation of dihydroxyacetone. DhaM serves as the phosphoryl donor. Is phosphorylated by phosphoenolpyruvate in an EI- and HPr-dependent reaction, and a phosphorelay system on histidine residues finally leads to phosphoryl transfer to DhaL and dihydroxyacetone.</text>
</comment>
<evidence type="ECO:0000256" key="3">
    <source>
        <dbReference type="ARBA" id="ARBA00012095"/>
    </source>
</evidence>
<dbReference type="AlphaFoldDB" id="A0A368Y3F0"/>
<dbReference type="GO" id="GO:0009401">
    <property type="term" value="P:phosphoenolpyruvate-dependent sugar phosphotransferase system"/>
    <property type="evidence" value="ECO:0007669"/>
    <property type="project" value="InterPro"/>
</dbReference>
<evidence type="ECO:0000256" key="2">
    <source>
        <dbReference type="ARBA" id="ARBA00002788"/>
    </source>
</evidence>
<evidence type="ECO:0000256" key="5">
    <source>
        <dbReference type="ARBA" id="ARBA00046577"/>
    </source>
</evidence>
<dbReference type="PROSITE" id="PS51096">
    <property type="entry name" value="PTS_EIIA_TYPE_4"/>
    <property type="match status" value="1"/>
</dbReference>
<accession>A0A368Y3F0</accession>
<protein>
    <recommendedName>
        <fullName evidence="3">phosphoenolpyruvate--glycerone phosphotransferase</fullName>
        <ecNumber evidence="3">2.7.1.121</ecNumber>
    </recommendedName>
</protein>
<dbReference type="EMBL" id="QPJJ01000003">
    <property type="protein sequence ID" value="RCW74801.1"/>
    <property type="molecule type" value="Genomic_DNA"/>
</dbReference>
<dbReference type="GO" id="GO:0016020">
    <property type="term" value="C:membrane"/>
    <property type="evidence" value="ECO:0007669"/>
    <property type="project" value="InterPro"/>
</dbReference>
<keyword evidence="4" id="KW-0808">Transferase</keyword>
<comment type="catalytic activity">
    <reaction evidence="1">
        <text>dihydroxyacetone + phosphoenolpyruvate = dihydroxyacetone phosphate + pyruvate</text>
        <dbReference type="Rhea" id="RHEA:18381"/>
        <dbReference type="ChEBI" id="CHEBI:15361"/>
        <dbReference type="ChEBI" id="CHEBI:16016"/>
        <dbReference type="ChEBI" id="CHEBI:57642"/>
        <dbReference type="ChEBI" id="CHEBI:58702"/>
        <dbReference type="EC" id="2.7.1.121"/>
    </reaction>
</comment>
<dbReference type="PANTHER" id="PTHR38594:SF1">
    <property type="entry name" value="PEP-DEPENDENT DIHYDROXYACETONE KINASE, PHOSPHORYL DONOR SUBUNIT DHAM"/>
    <property type="match status" value="1"/>
</dbReference>
<evidence type="ECO:0000313" key="8">
    <source>
        <dbReference type="Proteomes" id="UP000252585"/>
    </source>
</evidence>
<feature type="domain" description="PTS EIIA type-4" evidence="6">
    <location>
        <begin position="3"/>
        <end position="128"/>
    </location>
</feature>
<dbReference type="Proteomes" id="UP000252585">
    <property type="component" value="Unassembled WGS sequence"/>
</dbReference>
<comment type="subunit">
    <text evidence="5">Homodimer. The dihydroxyacetone kinase complex is composed of a homodimer of DhaM, a homodimer of DhaK and the subunit DhaL.</text>
</comment>